<evidence type="ECO:0000313" key="9">
    <source>
        <dbReference type="Proteomes" id="UP000295367"/>
    </source>
</evidence>
<comment type="similarity">
    <text evidence="2">Belongs to the nitroreductase family.</text>
</comment>
<comment type="caution">
    <text evidence="8">The sequence shown here is derived from an EMBL/GenBank/DDBJ whole genome shotgun (WGS) entry which is preliminary data.</text>
</comment>
<dbReference type="InterPro" id="IPR000415">
    <property type="entry name" value="Nitroreductase-like"/>
</dbReference>
<sequence length="205" mass="23266">MIMKNALLDAFYFRHACKLFDDSRKIPQSDLDFILEAGRLSPSSMGLEHWKFIVVQSPQLKVKLRHACSDQPQISSSSDVIVILAKISDLQPDSAYVIAQFSRLNLPPDKTEEFHQFYREFVQNRDLTDWSVAQCHIAAANMMTAAAAIGIDSCPIGAFGTDQVRHILQIDHNQYEVALVLPIGYRKHPQPAKHRLAFSDLIEFR</sequence>
<dbReference type="InterPro" id="IPR029479">
    <property type="entry name" value="Nitroreductase"/>
</dbReference>
<dbReference type="PANTHER" id="PTHR43673">
    <property type="entry name" value="NAD(P)H NITROREDUCTASE YDGI-RELATED"/>
    <property type="match status" value="1"/>
</dbReference>
<evidence type="ECO:0000256" key="6">
    <source>
        <dbReference type="ARBA" id="ARBA00023002"/>
    </source>
</evidence>
<dbReference type="EMBL" id="SMCO01000001">
    <property type="protein sequence ID" value="TCV90388.1"/>
    <property type="molecule type" value="Genomic_DNA"/>
</dbReference>
<feature type="domain" description="Nitroreductase" evidence="7">
    <location>
        <begin position="14"/>
        <end position="185"/>
    </location>
</feature>
<keyword evidence="3" id="KW-0285">Flavoprotein</keyword>
<organism evidence="8 9">
    <name type="scientific">Sulfurirhabdus autotrophica</name>
    <dbReference type="NCBI Taxonomy" id="1706046"/>
    <lineage>
        <taxon>Bacteria</taxon>
        <taxon>Pseudomonadati</taxon>
        <taxon>Pseudomonadota</taxon>
        <taxon>Betaproteobacteria</taxon>
        <taxon>Nitrosomonadales</taxon>
        <taxon>Sulfuricellaceae</taxon>
        <taxon>Sulfurirhabdus</taxon>
    </lineage>
</organism>
<dbReference type="Proteomes" id="UP000295367">
    <property type="component" value="Unassembled WGS sequence"/>
</dbReference>
<keyword evidence="4" id="KW-0288">FMN</keyword>
<evidence type="ECO:0000259" key="7">
    <source>
        <dbReference type="Pfam" id="PF00881"/>
    </source>
</evidence>
<protein>
    <submittedName>
        <fullName evidence="8">Nitroreductase</fullName>
    </submittedName>
</protein>
<dbReference type="AlphaFoldDB" id="A0A4R3YGM6"/>
<evidence type="ECO:0000313" key="8">
    <source>
        <dbReference type="EMBL" id="TCV90388.1"/>
    </source>
</evidence>
<dbReference type="SUPFAM" id="SSF55469">
    <property type="entry name" value="FMN-dependent nitroreductase-like"/>
    <property type="match status" value="1"/>
</dbReference>
<dbReference type="Gene3D" id="3.40.109.10">
    <property type="entry name" value="NADH Oxidase"/>
    <property type="match status" value="1"/>
</dbReference>
<dbReference type="RefSeq" id="WP_124947666.1">
    <property type="nucleotide sequence ID" value="NZ_BHVT01000073.1"/>
</dbReference>
<keyword evidence="6" id="KW-0560">Oxidoreductase</keyword>
<proteinExistence type="inferred from homology"/>
<dbReference type="GO" id="GO:0016491">
    <property type="term" value="F:oxidoreductase activity"/>
    <property type="evidence" value="ECO:0007669"/>
    <property type="project" value="UniProtKB-KW"/>
</dbReference>
<dbReference type="CDD" id="cd02149">
    <property type="entry name" value="NfsB-like"/>
    <property type="match status" value="1"/>
</dbReference>
<evidence type="ECO:0000256" key="1">
    <source>
        <dbReference type="ARBA" id="ARBA00001917"/>
    </source>
</evidence>
<keyword evidence="9" id="KW-1185">Reference proteome</keyword>
<dbReference type="InterPro" id="IPR033878">
    <property type="entry name" value="NfsB-like"/>
</dbReference>
<comment type="cofactor">
    <cofactor evidence="1">
        <name>FMN</name>
        <dbReference type="ChEBI" id="CHEBI:58210"/>
    </cofactor>
</comment>
<evidence type="ECO:0000256" key="3">
    <source>
        <dbReference type="ARBA" id="ARBA00022630"/>
    </source>
</evidence>
<dbReference type="OrthoDB" id="9809288at2"/>
<evidence type="ECO:0000256" key="5">
    <source>
        <dbReference type="ARBA" id="ARBA00022857"/>
    </source>
</evidence>
<keyword evidence="5" id="KW-0521">NADP</keyword>
<evidence type="ECO:0000256" key="4">
    <source>
        <dbReference type="ARBA" id="ARBA00022643"/>
    </source>
</evidence>
<gene>
    <name evidence="8" type="ORF">EDC63_101360</name>
</gene>
<reference evidence="8 9" key="1">
    <citation type="submission" date="2019-03" db="EMBL/GenBank/DDBJ databases">
        <title>Genomic Encyclopedia of Type Strains, Phase IV (KMG-IV): sequencing the most valuable type-strain genomes for metagenomic binning, comparative biology and taxonomic classification.</title>
        <authorList>
            <person name="Goeker M."/>
        </authorList>
    </citation>
    <scope>NUCLEOTIDE SEQUENCE [LARGE SCALE GENOMIC DNA]</scope>
    <source>
        <strain evidence="8 9">DSM 100309</strain>
    </source>
</reference>
<dbReference type="Pfam" id="PF00881">
    <property type="entry name" value="Nitroreductase"/>
    <property type="match status" value="1"/>
</dbReference>
<name>A0A4R3YGM6_9PROT</name>
<dbReference type="PANTHER" id="PTHR43673:SF2">
    <property type="entry name" value="NITROREDUCTASE"/>
    <property type="match status" value="1"/>
</dbReference>
<accession>A0A4R3YGM6</accession>
<evidence type="ECO:0000256" key="2">
    <source>
        <dbReference type="ARBA" id="ARBA00007118"/>
    </source>
</evidence>